<comment type="caution">
    <text evidence="9">The sequence shown here is derived from an EMBL/GenBank/DDBJ whole genome shotgun (WGS) entry which is preliminary data.</text>
</comment>
<dbReference type="InterPro" id="IPR012677">
    <property type="entry name" value="Nucleotide-bd_a/b_plait_sf"/>
</dbReference>
<protein>
    <recommendedName>
        <fullName evidence="8">RRM domain-containing protein</fullName>
    </recommendedName>
</protein>
<comment type="subcellular location">
    <subcellularLocation>
        <location evidence="1">Nucleus</location>
    </subcellularLocation>
</comment>
<dbReference type="CDD" id="cd12241">
    <property type="entry name" value="RRM_SF3B14"/>
    <property type="match status" value="1"/>
</dbReference>
<keyword evidence="5" id="KW-0539">Nucleus</keyword>
<dbReference type="PANTHER" id="PTHR23003">
    <property type="entry name" value="RNA RECOGNITION MOTIF RRM DOMAIN CONTAINING PROTEIN"/>
    <property type="match status" value="1"/>
</dbReference>
<evidence type="ECO:0000313" key="10">
    <source>
        <dbReference type="Proteomes" id="UP000053237"/>
    </source>
</evidence>
<dbReference type="OrthoDB" id="275748at2759"/>
<evidence type="ECO:0000256" key="4">
    <source>
        <dbReference type="ARBA" id="ARBA00023187"/>
    </source>
</evidence>
<feature type="domain" description="RRM" evidence="8">
    <location>
        <begin position="18"/>
        <end position="93"/>
    </location>
</feature>
<dbReference type="SMART" id="SM00360">
    <property type="entry name" value="RRM"/>
    <property type="match status" value="1"/>
</dbReference>
<evidence type="ECO:0000256" key="6">
    <source>
        <dbReference type="PROSITE-ProRule" id="PRU00176"/>
    </source>
</evidence>
<dbReference type="InterPro" id="IPR034150">
    <property type="entry name" value="SF3B6_RRM"/>
</dbReference>
<dbReference type="Gene3D" id="3.30.70.330">
    <property type="match status" value="1"/>
</dbReference>
<dbReference type="InParanoid" id="A0A024GU06"/>
<keyword evidence="4" id="KW-0508">mRNA splicing</keyword>
<gene>
    <name evidence="9" type="ORF">BN9_121520</name>
</gene>
<evidence type="ECO:0000313" key="9">
    <source>
        <dbReference type="EMBL" id="CCI50423.1"/>
    </source>
</evidence>
<dbReference type="InterPro" id="IPR035979">
    <property type="entry name" value="RBD_domain_sf"/>
</dbReference>
<evidence type="ECO:0000259" key="8">
    <source>
        <dbReference type="PROSITE" id="PS50102"/>
    </source>
</evidence>
<dbReference type="GO" id="GO:0006397">
    <property type="term" value="P:mRNA processing"/>
    <property type="evidence" value="ECO:0007669"/>
    <property type="project" value="UniProtKB-KW"/>
</dbReference>
<keyword evidence="10" id="KW-1185">Reference proteome</keyword>
<proteinExistence type="predicted"/>
<name>A0A024GU06_9STRA</name>
<organism evidence="9 10">
    <name type="scientific">Albugo candida</name>
    <dbReference type="NCBI Taxonomy" id="65357"/>
    <lineage>
        <taxon>Eukaryota</taxon>
        <taxon>Sar</taxon>
        <taxon>Stramenopiles</taxon>
        <taxon>Oomycota</taxon>
        <taxon>Peronosporomycetes</taxon>
        <taxon>Albuginales</taxon>
        <taxon>Albuginaceae</taxon>
        <taxon>Albugo</taxon>
    </lineage>
</organism>
<feature type="region of interest" description="Disordered" evidence="7">
    <location>
        <begin position="97"/>
        <end position="124"/>
    </location>
</feature>
<evidence type="ECO:0000256" key="2">
    <source>
        <dbReference type="ARBA" id="ARBA00022664"/>
    </source>
</evidence>
<dbReference type="AlphaFoldDB" id="A0A024GU06"/>
<dbReference type="FunCoup" id="A0A024GU06">
    <property type="interactions" value="684"/>
</dbReference>
<dbReference type="GO" id="GO:0003729">
    <property type="term" value="F:mRNA binding"/>
    <property type="evidence" value="ECO:0007669"/>
    <property type="project" value="TreeGrafter"/>
</dbReference>
<evidence type="ECO:0000256" key="5">
    <source>
        <dbReference type="ARBA" id="ARBA00023242"/>
    </source>
</evidence>
<dbReference type="Pfam" id="PF00076">
    <property type="entry name" value="RRM_1"/>
    <property type="match status" value="1"/>
</dbReference>
<dbReference type="GO" id="GO:0008380">
    <property type="term" value="P:RNA splicing"/>
    <property type="evidence" value="ECO:0007669"/>
    <property type="project" value="UniProtKB-KW"/>
</dbReference>
<dbReference type="EMBL" id="CAIX01000489">
    <property type="protein sequence ID" value="CCI50423.1"/>
    <property type="molecule type" value="Genomic_DNA"/>
</dbReference>
<evidence type="ECO:0000256" key="3">
    <source>
        <dbReference type="ARBA" id="ARBA00022884"/>
    </source>
</evidence>
<dbReference type="FunFam" id="3.30.70.330:FF:000253">
    <property type="entry name" value="splicing factor 3B subunit 6-like protein"/>
    <property type="match status" value="1"/>
</dbReference>
<dbReference type="STRING" id="65357.A0A024GU06"/>
<dbReference type="Proteomes" id="UP000053237">
    <property type="component" value="Unassembled WGS sequence"/>
</dbReference>
<keyword evidence="3 6" id="KW-0694">RNA-binding</keyword>
<dbReference type="GO" id="GO:0005737">
    <property type="term" value="C:cytoplasm"/>
    <property type="evidence" value="ECO:0007669"/>
    <property type="project" value="TreeGrafter"/>
</dbReference>
<reference evidence="9 10" key="1">
    <citation type="submission" date="2012-05" db="EMBL/GenBank/DDBJ databases">
        <title>Recombination and specialization in a pathogen metapopulation.</title>
        <authorList>
            <person name="Gardiner A."/>
            <person name="Kemen E."/>
            <person name="Schultz-Larsen T."/>
            <person name="MacLean D."/>
            <person name="Van Oosterhout C."/>
            <person name="Jones J.D.G."/>
        </authorList>
    </citation>
    <scope>NUCLEOTIDE SEQUENCE [LARGE SCALE GENOMIC DNA]</scope>
    <source>
        <strain evidence="9 10">Ac Nc2</strain>
    </source>
</reference>
<evidence type="ECO:0000256" key="1">
    <source>
        <dbReference type="ARBA" id="ARBA00004123"/>
    </source>
</evidence>
<dbReference type="SUPFAM" id="SSF54928">
    <property type="entry name" value="RNA-binding domain, RBD"/>
    <property type="match status" value="1"/>
</dbReference>
<sequence>MAAVGRRGNARLPPEVNRVLYVRNLPFKISSEEMYDIFGKYGAIRQIRLGVNNETRGTAFVIYEDIYDAKNAVDHLSGFNVCGRYLIVLYYQPHKMQQRKGGAGGQLEKQKQEIEGLRQKYGVE</sequence>
<dbReference type="InterPro" id="IPR000504">
    <property type="entry name" value="RRM_dom"/>
</dbReference>
<keyword evidence="2" id="KW-0507">mRNA processing</keyword>
<dbReference type="GO" id="GO:0005634">
    <property type="term" value="C:nucleus"/>
    <property type="evidence" value="ECO:0007669"/>
    <property type="project" value="UniProtKB-SubCell"/>
</dbReference>
<feature type="compositionally biased region" description="Basic and acidic residues" evidence="7">
    <location>
        <begin position="108"/>
        <end position="124"/>
    </location>
</feature>
<accession>A0A024GU06</accession>
<dbReference type="InterPro" id="IPR050374">
    <property type="entry name" value="RRT5_SRSF_SR"/>
</dbReference>
<evidence type="ECO:0000256" key="7">
    <source>
        <dbReference type="SAM" id="MobiDB-lite"/>
    </source>
</evidence>
<dbReference type="PROSITE" id="PS50102">
    <property type="entry name" value="RRM"/>
    <property type="match status" value="1"/>
</dbReference>